<comment type="caution">
    <text evidence="2">The sequence shown here is derived from an EMBL/GenBank/DDBJ whole genome shotgun (WGS) entry which is preliminary data.</text>
</comment>
<dbReference type="SMART" id="SM00028">
    <property type="entry name" value="TPR"/>
    <property type="match status" value="3"/>
</dbReference>
<dbReference type="EMBL" id="SZYH01000001">
    <property type="protein sequence ID" value="TKV66999.1"/>
    <property type="molecule type" value="Genomic_DNA"/>
</dbReference>
<evidence type="ECO:0000259" key="1">
    <source>
        <dbReference type="Pfam" id="PF20698"/>
    </source>
</evidence>
<proteinExistence type="predicted"/>
<sequence>MSNYASFSIPKPKNWQDFENNTCILFQCILNDPNTGTHGRTGQSQKGVDIIGRRERQDNHWVGVQCKQKSESQEVTKSELEKEVLEAKKFRPSLTEFILVTTAPDDQKIQKVAREITEKHQKAGLFSVDVWGWGTLEREIAKYPLAINAFHPDLNPYTERLISLGEQSIANQQVQESKHDQMLELLQQMAAQKLSFGEIATDKASASTEAVDQNIHSEIDGYRDLIQRGKARTAKDLLEALKARIWESASERIRFRIVTNIGACQLELGEEKLAADSFLEAQTIVADDPVGLANVALAYLILKEPENAISSARTALASDPANAAAASYLIAGHIHDESVSDPLSLVSDSLQGAAEVLASAINFYARRDDPAWRDLARSAALKHADQKHLQRRAAEAVLDQAMFSQDMIIGAVSGSDLKIQDLRDAVAVLQSLWNESFEAEGNLTDSSLPHNLSVALWGLRETEKAALVLDQALERCVNTEELRELRAALYLETGDLEAAQKLIDQQSPTPGLIIMLAQTLASHDPKRARDLIEKNDFRSAPEHQRLAADQLIVESFVNEGQHDIALERAKCLVNDYPFSIIPLIEVAKIQRKHSPSDSDLSLSKAISDLGNESRFAERFMLAKHLEEIGRYDDVIAVIKDFVDTNHDSPALRLLVYAYINADRRAAAHALLDSLSTNLKSKPAYLKALVAVNANRKDFHAALEALDQYLQAKPGDLEMRLRWFQFCLRLNKQSRVQDYLASEGELLSGSPEQRIELAHWLSQFGFEQRALKLAYSIFLYNSGSPEVHLRYVGLLLAPGKTDSIPLDSMTVRENVAFEIDDGRGRRLWFVIEPEEGLRKDETYIPPENDIAQRAIGLSVGDLIEWEGSPVPWKVLSIKHKYLHALHRSMENYERLFPTSTGLRQVGIDLEAEEPFKEVIQSVKSRHDHVNGVYELLDEKSIPIHVAASALNADIIEVRHGLQKAGRKHKVCTGTAAERMQAFKALEQNQGRGCVVDALTLDIIRRLAIENVVETVCGPISITGSTRDVYWSRLKQMQAETGPSMSIHWEDGELVRQEFSREEWDDAIKLREEDLAWIDNCAEIIPAEGSQDPTADLLRLNEAIGQNFIDDMVAAEGSGRLLLCQDQAYRVLGEKSLGVTGAWLQPVLMVARDKRMLSNDAYNKAVIALSEIGDQFISIDGGNLIWAAQHGIEVFDRVVRRLGGPEADINSHVHVANNFLGAVWSSDTPVPLETLKQTSSLLENLLRGRTEWRGIVASLMRLFKICYGRNAELERHVVLWLKGHFLIPFK</sequence>
<dbReference type="Pfam" id="PF20698">
    <property type="entry name" value="PIN-TPR-GreABC"/>
    <property type="match status" value="1"/>
</dbReference>
<evidence type="ECO:0000313" key="3">
    <source>
        <dbReference type="Proteomes" id="UP000308488"/>
    </source>
</evidence>
<dbReference type="SUPFAM" id="SSF48452">
    <property type="entry name" value="TPR-like"/>
    <property type="match status" value="2"/>
</dbReference>
<accession>A0A4U6R0W3</accession>
<dbReference type="InterPro" id="IPR019734">
    <property type="entry name" value="TPR_rpt"/>
</dbReference>
<dbReference type="OrthoDB" id="7013802at2"/>
<name>A0A4U6R0W3_9GAMM</name>
<dbReference type="RefSeq" id="WP_137434419.1">
    <property type="nucleotide sequence ID" value="NZ_JANRHC010000005.1"/>
</dbReference>
<dbReference type="Gene3D" id="1.25.40.10">
    <property type="entry name" value="Tetratricopeptide repeat domain"/>
    <property type="match status" value="2"/>
</dbReference>
<dbReference type="Proteomes" id="UP000308488">
    <property type="component" value="Unassembled WGS sequence"/>
</dbReference>
<gene>
    <name evidence="2" type="ORF">FDP08_02290</name>
</gene>
<keyword evidence="3" id="KW-1185">Reference proteome</keyword>
<evidence type="ECO:0000313" key="2">
    <source>
        <dbReference type="EMBL" id="TKV66999.1"/>
    </source>
</evidence>
<organism evidence="2 3">
    <name type="scientific">Marinobacter panjinensis</name>
    <dbReference type="NCBI Taxonomy" id="2576384"/>
    <lineage>
        <taxon>Bacteria</taxon>
        <taxon>Pseudomonadati</taxon>
        <taxon>Pseudomonadota</taxon>
        <taxon>Gammaproteobacteria</taxon>
        <taxon>Pseudomonadales</taxon>
        <taxon>Marinobacteraceae</taxon>
        <taxon>Marinobacter</taxon>
    </lineage>
</organism>
<reference evidence="2 3" key="1">
    <citation type="submission" date="2019-05" db="EMBL/GenBank/DDBJ databases">
        <title>Marinobacter panjinensis sp. nov., a moderately halophilic bacterium isolated from sea tidal flat environment.</title>
        <authorList>
            <person name="Yang W."/>
            <person name="An M."/>
            <person name="He W."/>
            <person name="Luo X."/>
            <person name="Zhu L."/>
            <person name="Chen G."/>
            <person name="Zhang Y."/>
            <person name="Wang Y."/>
        </authorList>
    </citation>
    <scope>NUCLEOTIDE SEQUENCE [LARGE SCALE GENOMIC DNA]</scope>
    <source>
        <strain evidence="2 3">PJ-16</strain>
    </source>
</reference>
<protein>
    <recommendedName>
        <fullName evidence="1">PIN domain-containing protein</fullName>
    </recommendedName>
</protein>
<feature type="domain" description="PIN" evidence="1">
    <location>
        <begin position="993"/>
        <end position="1131"/>
    </location>
</feature>
<dbReference type="InterPro" id="IPR011990">
    <property type="entry name" value="TPR-like_helical_dom_sf"/>
</dbReference>
<dbReference type="InterPro" id="IPR048987">
    <property type="entry name" value="PIN-TPR-GreABC"/>
</dbReference>